<comment type="caution">
    <text evidence="2">The sequence shown here is derived from an EMBL/GenBank/DDBJ whole genome shotgun (WGS) entry which is preliminary data.</text>
</comment>
<sequence length="206" mass="23422">MINSLKILVMKKFLKIGLIAALFFTATGVHANDDDFTLKVKGEKEKYIRFTADKAENVNLSLIGSDDEVLFEENIHAAGFSSKIYDLNALPDGKYVLKVESDLKLAKYTVTIKDGEAIVSEPKISSIFKPVYTFNDKVVTLSLDNLDKNPIEVKVYNEYNDEVYNEVFKDKAQLTKKFNISKTDSRELTFVVKFKDESFVKTVQTY</sequence>
<feature type="chain" id="PRO_5047441822" description="Por secretion system C-terminal sorting domain-containing protein" evidence="1">
    <location>
        <begin position="32"/>
        <end position="206"/>
    </location>
</feature>
<dbReference type="EMBL" id="BAABBY010000001">
    <property type="protein sequence ID" value="GAA4197573.1"/>
    <property type="molecule type" value="Genomic_DNA"/>
</dbReference>
<dbReference type="Proteomes" id="UP001501772">
    <property type="component" value="Unassembled WGS sequence"/>
</dbReference>
<reference evidence="3" key="1">
    <citation type="journal article" date="2019" name="Int. J. Syst. Evol. Microbiol.">
        <title>The Global Catalogue of Microorganisms (GCM) 10K type strain sequencing project: providing services to taxonomists for standard genome sequencing and annotation.</title>
        <authorList>
            <consortium name="The Broad Institute Genomics Platform"/>
            <consortium name="The Broad Institute Genome Sequencing Center for Infectious Disease"/>
            <person name="Wu L."/>
            <person name="Ma J."/>
        </authorList>
    </citation>
    <scope>NUCLEOTIDE SEQUENCE [LARGE SCALE GENOMIC DNA]</scope>
    <source>
        <strain evidence="3">JCM 17626</strain>
    </source>
</reference>
<feature type="signal peptide" evidence="1">
    <location>
        <begin position="1"/>
        <end position="31"/>
    </location>
</feature>
<gene>
    <name evidence="2" type="ORF">GCM10022289_05000</name>
</gene>
<keyword evidence="3" id="KW-1185">Reference proteome</keyword>
<proteinExistence type="predicted"/>
<evidence type="ECO:0008006" key="4">
    <source>
        <dbReference type="Google" id="ProtNLM"/>
    </source>
</evidence>
<keyword evidence="1" id="KW-0732">Signal</keyword>
<organism evidence="2 3">
    <name type="scientific">Pedobacter jeongneungensis</name>
    <dbReference type="NCBI Taxonomy" id="947309"/>
    <lineage>
        <taxon>Bacteria</taxon>
        <taxon>Pseudomonadati</taxon>
        <taxon>Bacteroidota</taxon>
        <taxon>Sphingobacteriia</taxon>
        <taxon>Sphingobacteriales</taxon>
        <taxon>Sphingobacteriaceae</taxon>
        <taxon>Pedobacter</taxon>
    </lineage>
</organism>
<evidence type="ECO:0000313" key="3">
    <source>
        <dbReference type="Proteomes" id="UP001501772"/>
    </source>
</evidence>
<protein>
    <recommendedName>
        <fullName evidence="4">Por secretion system C-terminal sorting domain-containing protein</fullName>
    </recommendedName>
</protein>
<evidence type="ECO:0000313" key="2">
    <source>
        <dbReference type="EMBL" id="GAA4197573.1"/>
    </source>
</evidence>
<accession>A0ABP8B4D6</accession>
<evidence type="ECO:0000256" key="1">
    <source>
        <dbReference type="SAM" id="SignalP"/>
    </source>
</evidence>
<name>A0ABP8B4D6_9SPHI</name>